<dbReference type="EMBL" id="BMNH01000006">
    <property type="protein sequence ID" value="GGO68601.1"/>
    <property type="molecule type" value="Genomic_DNA"/>
</dbReference>
<gene>
    <name evidence="2" type="ORF">GCM10012289_27750</name>
</gene>
<feature type="transmembrane region" description="Helical" evidence="1">
    <location>
        <begin position="138"/>
        <end position="156"/>
    </location>
</feature>
<feature type="transmembrane region" description="Helical" evidence="1">
    <location>
        <begin position="54"/>
        <end position="75"/>
    </location>
</feature>
<keyword evidence="1" id="KW-0472">Membrane</keyword>
<dbReference type="PANTHER" id="PTHR40761:SF1">
    <property type="entry name" value="CONSERVED INTEGRAL MEMBRANE ALANINE VALINE AND LEUCINE RICH PROTEIN-RELATED"/>
    <property type="match status" value="1"/>
</dbReference>
<protein>
    <recommendedName>
        <fullName evidence="4">EamA domain-containing protein</fullName>
    </recommendedName>
</protein>
<keyword evidence="3" id="KW-1185">Reference proteome</keyword>
<proteinExistence type="predicted"/>
<feature type="transmembrane region" description="Helical" evidence="1">
    <location>
        <begin position="200"/>
        <end position="218"/>
    </location>
</feature>
<sequence length="300" mass="31451">MPWGEASLVVIAVCLGAACLLGLGYVAQQHAAYNLPLGEMLHPRLLLDLARAPLWLMGIGLMVCGQLLGAFALWQASVAKVQPILATSLLFALTAAHVVYKEHFALMEWLGAVLVSGGVTLFLFFGEPHGGHPPPHNSLRWLVVLLVLVVAAVLVFAGRRCALATKAMLLAAAAGVLYGLQDVLTRSTVISLGNGPGAALMTWQPYLLPCVAVVGLLLNQSAFDAAPLRISLPATTAAEPIVAIVLGVAIFAEKLQVTPTALAAEVIGLIAMVTGIIILGRSPFLAKSEQEAAQRPEEPE</sequence>
<evidence type="ECO:0000313" key="2">
    <source>
        <dbReference type="EMBL" id="GGO68601.1"/>
    </source>
</evidence>
<dbReference type="NCBIfam" id="NF038012">
    <property type="entry name" value="DMT_1"/>
    <property type="match status" value="1"/>
</dbReference>
<keyword evidence="1" id="KW-1133">Transmembrane helix</keyword>
<evidence type="ECO:0000256" key="1">
    <source>
        <dbReference type="SAM" id="Phobius"/>
    </source>
</evidence>
<feature type="transmembrane region" description="Helical" evidence="1">
    <location>
        <begin position="6"/>
        <end position="27"/>
    </location>
</feature>
<feature type="transmembrane region" description="Helical" evidence="1">
    <location>
        <begin position="258"/>
        <end position="279"/>
    </location>
</feature>
<feature type="transmembrane region" description="Helical" evidence="1">
    <location>
        <begin position="163"/>
        <end position="180"/>
    </location>
</feature>
<dbReference type="Proteomes" id="UP000646523">
    <property type="component" value="Unassembled WGS sequence"/>
</dbReference>
<feature type="transmembrane region" description="Helical" evidence="1">
    <location>
        <begin position="107"/>
        <end position="126"/>
    </location>
</feature>
<name>A0A918DJK1_9ACTN</name>
<evidence type="ECO:0008006" key="4">
    <source>
        <dbReference type="Google" id="ProtNLM"/>
    </source>
</evidence>
<dbReference type="AlphaFoldDB" id="A0A918DJK1"/>
<evidence type="ECO:0000313" key="3">
    <source>
        <dbReference type="Proteomes" id="UP000646523"/>
    </source>
</evidence>
<accession>A0A918DJK1</accession>
<comment type="caution">
    <text evidence="2">The sequence shown here is derived from an EMBL/GenBank/DDBJ whole genome shotgun (WGS) entry which is preliminary data.</text>
</comment>
<organism evidence="2 3">
    <name type="scientific">Nonomuraea cavernae</name>
    <dbReference type="NCBI Taxonomy" id="2045107"/>
    <lineage>
        <taxon>Bacteria</taxon>
        <taxon>Bacillati</taxon>
        <taxon>Actinomycetota</taxon>
        <taxon>Actinomycetes</taxon>
        <taxon>Streptosporangiales</taxon>
        <taxon>Streptosporangiaceae</taxon>
        <taxon>Nonomuraea</taxon>
    </lineage>
</organism>
<dbReference type="InterPro" id="IPR037185">
    <property type="entry name" value="EmrE-like"/>
</dbReference>
<feature type="transmembrane region" description="Helical" evidence="1">
    <location>
        <begin position="230"/>
        <end position="252"/>
    </location>
</feature>
<keyword evidence="1" id="KW-0812">Transmembrane</keyword>
<reference evidence="2" key="2">
    <citation type="submission" date="2020-09" db="EMBL/GenBank/DDBJ databases">
        <authorList>
            <person name="Sun Q."/>
            <person name="Zhou Y."/>
        </authorList>
    </citation>
    <scope>NUCLEOTIDE SEQUENCE</scope>
    <source>
        <strain evidence="2">CGMCC 4.7368</strain>
    </source>
</reference>
<dbReference type="PANTHER" id="PTHR40761">
    <property type="entry name" value="CONSERVED INTEGRAL MEMBRANE ALANINE VALINE AND LEUCINE RICH PROTEIN-RELATED"/>
    <property type="match status" value="1"/>
</dbReference>
<dbReference type="SUPFAM" id="SSF103481">
    <property type="entry name" value="Multidrug resistance efflux transporter EmrE"/>
    <property type="match status" value="1"/>
</dbReference>
<reference evidence="2" key="1">
    <citation type="journal article" date="2014" name="Int. J. Syst. Evol. Microbiol.">
        <title>Complete genome sequence of Corynebacterium casei LMG S-19264T (=DSM 44701T), isolated from a smear-ripened cheese.</title>
        <authorList>
            <consortium name="US DOE Joint Genome Institute (JGI-PGF)"/>
            <person name="Walter F."/>
            <person name="Albersmeier A."/>
            <person name="Kalinowski J."/>
            <person name="Ruckert C."/>
        </authorList>
    </citation>
    <scope>NUCLEOTIDE SEQUENCE</scope>
    <source>
        <strain evidence="2">CGMCC 4.7368</strain>
    </source>
</reference>